<evidence type="ECO:0000313" key="3">
    <source>
        <dbReference type="EMBL" id="CCM64434.1"/>
    </source>
</evidence>
<proteinExistence type="predicted"/>
<feature type="region of interest" description="Disordered" evidence="1">
    <location>
        <begin position="20"/>
        <end position="46"/>
    </location>
</feature>
<dbReference type="HOGENOM" id="CLU_103537_0_0_11"/>
<comment type="caution">
    <text evidence="3">The sequence shown here is derived from an EMBL/GenBank/DDBJ whole genome shotgun (WGS) entry which is preliminary data.</text>
</comment>
<organism evidence="3 4">
    <name type="scientific">Candidatus Neomicrothrix parvicella RN1</name>
    <dbReference type="NCBI Taxonomy" id="1229780"/>
    <lineage>
        <taxon>Bacteria</taxon>
        <taxon>Bacillati</taxon>
        <taxon>Actinomycetota</taxon>
        <taxon>Acidimicrobiia</taxon>
        <taxon>Acidimicrobiales</taxon>
        <taxon>Microthrixaceae</taxon>
        <taxon>Candidatus Neomicrothrix</taxon>
    </lineage>
</organism>
<reference evidence="3 4" key="1">
    <citation type="journal article" date="2013" name="ISME J.">
        <title>Metabolic model for the filamentous 'Candidatus Microthrix parvicella' based on genomic and metagenomic analyses.</title>
        <authorList>
            <person name="Jon McIlroy S."/>
            <person name="Kristiansen R."/>
            <person name="Albertsen M."/>
            <person name="Michael Karst S."/>
            <person name="Rossetti S."/>
            <person name="Lund Nielsen J."/>
            <person name="Tandoi V."/>
            <person name="James Seviour R."/>
            <person name="Nielsen P.H."/>
        </authorList>
    </citation>
    <scope>NUCLEOTIDE SEQUENCE [LARGE SCALE GENOMIC DNA]</scope>
    <source>
        <strain evidence="3 4">RN1</strain>
    </source>
</reference>
<dbReference type="EMBL" id="CANL01000034">
    <property type="protein sequence ID" value="CCM64434.1"/>
    <property type="molecule type" value="Genomic_DNA"/>
</dbReference>
<dbReference type="InterPro" id="IPR007361">
    <property type="entry name" value="DUF427"/>
</dbReference>
<dbReference type="Gene3D" id="2.170.150.40">
    <property type="entry name" value="Domain of unknown function (DUF427)"/>
    <property type="match status" value="1"/>
</dbReference>
<dbReference type="Pfam" id="PF04248">
    <property type="entry name" value="NTP_transf_9"/>
    <property type="match status" value="1"/>
</dbReference>
<dbReference type="AlphaFoldDB" id="R4Z0J7"/>
<dbReference type="InterPro" id="IPR038694">
    <property type="entry name" value="DUF427_sf"/>
</dbReference>
<protein>
    <recommendedName>
        <fullName evidence="2">DUF427 domain-containing protein</fullName>
    </recommendedName>
</protein>
<dbReference type="PANTHER" id="PTHR43058:SF1">
    <property type="entry name" value="DUF427 DOMAIN-CONTAINING PROTEIN"/>
    <property type="match status" value="1"/>
</dbReference>
<evidence type="ECO:0000259" key="2">
    <source>
        <dbReference type="Pfam" id="PF04248"/>
    </source>
</evidence>
<name>R4Z0J7_9ACTN</name>
<feature type="domain" description="DUF427" evidence="2">
    <location>
        <begin position="59"/>
        <end position="147"/>
    </location>
</feature>
<evidence type="ECO:0000313" key="4">
    <source>
        <dbReference type="Proteomes" id="UP000018291"/>
    </source>
</evidence>
<sequence length="188" mass="20649">MGTLSHMSTEPPAWLQQARAHWQHRGSQRPPFADEPGPNQESVWDYPRPPAVVPDGRSIEVTHGERLIARSTTSVRVLETSHPPAFYVPPDAVVPGCLVLTNGSSHCEWKGAAEYLAIEGTVEPVAWRYPTPYPEFSDHAGWVSFYPGRVDCTVNDEPVRPQAGGFYGGWITDDVVGPFKGEPGTSGW</sequence>
<dbReference type="eggNOG" id="COG2343">
    <property type="taxonomic scope" value="Bacteria"/>
</dbReference>
<accession>R4Z0J7</accession>
<gene>
    <name evidence="3" type="ORF">BN381_40048</name>
</gene>
<dbReference type="STRING" id="1229780.BN381_40048"/>
<keyword evidence="4" id="KW-1185">Reference proteome</keyword>
<dbReference type="Proteomes" id="UP000018291">
    <property type="component" value="Unassembled WGS sequence"/>
</dbReference>
<dbReference type="PANTHER" id="PTHR43058">
    <property type="entry name" value="SLR0655 PROTEIN"/>
    <property type="match status" value="1"/>
</dbReference>
<evidence type="ECO:0000256" key="1">
    <source>
        <dbReference type="SAM" id="MobiDB-lite"/>
    </source>
</evidence>